<gene>
    <name evidence="1" type="ORF">CLMAG_28050</name>
</gene>
<organism evidence="1 2">
    <name type="scientific">Clostridium magnum DSM 2767</name>
    <dbReference type="NCBI Taxonomy" id="1121326"/>
    <lineage>
        <taxon>Bacteria</taxon>
        <taxon>Bacillati</taxon>
        <taxon>Bacillota</taxon>
        <taxon>Clostridia</taxon>
        <taxon>Eubacteriales</taxon>
        <taxon>Clostridiaceae</taxon>
        <taxon>Clostridium</taxon>
    </lineage>
</organism>
<evidence type="ECO:0000313" key="1">
    <source>
        <dbReference type="EMBL" id="KZL92991.1"/>
    </source>
</evidence>
<name>A0A162TS83_9CLOT</name>
<dbReference type="PATRIC" id="fig|1121326.3.peg.2819"/>
<dbReference type="AlphaFoldDB" id="A0A162TS83"/>
<accession>A0A162TS83</accession>
<comment type="caution">
    <text evidence="1">The sequence shown here is derived from an EMBL/GenBank/DDBJ whole genome shotgun (WGS) entry which is preliminary data.</text>
</comment>
<protein>
    <submittedName>
        <fullName evidence="1">Uncharacterized protein</fullName>
    </submittedName>
</protein>
<dbReference type="OrthoDB" id="4556966at2"/>
<dbReference type="EMBL" id="LWAE01000002">
    <property type="protein sequence ID" value="KZL92991.1"/>
    <property type="molecule type" value="Genomic_DNA"/>
</dbReference>
<evidence type="ECO:0000313" key="2">
    <source>
        <dbReference type="Proteomes" id="UP000076603"/>
    </source>
</evidence>
<dbReference type="InterPro" id="IPR046480">
    <property type="entry name" value="DUF6573"/>
</dbReference>
<dbReference type="RefSeq" id="WP_066622904.1">
    <property type="nucleotide sequence ID" value="NZ_FQXL01000049.1"/>
</dbReference>
<dbReference type="Proteomes" id="UP000076603">
    <property type="component" value="Unassembled WGS sequence"/>
</dbReference>
<dbReference type="Pfam" id="PF20213">
    <property type="entry name" value="DUF6573"/>
    <property type="match status" value="1"/>
</dbReference>
<proteinExistence type="predicted"/>
<keyword evidence="2" id="KW-1185">Reference proteome</keyword>
<sequence length="130" mass="14545">MESIFGDVISVYTRAEALADGVLFDVSSMAKEAGFKFPVAITAELNEVINSIPEQYSYQDREGRFWDVLYMAALHCKRSGGQTVLYKVIMHHEVEATRGKKVIEELKLKAVIGPGDNMEPVITIMLPYES</sequence>
<reference evidence="1 2" key="1">
    <citation type="submission" date="2016-04" db="EMBL/GenBank/DDBJ databases">
        <title>Genome sequence of Clostridium magnum DSM 2767.</title>
        <authorList>
            <person name="Poehlein A."/>
            <person name="Uhlig R."/>
            <person name="Fischer R."/>
            <person name="Bahl H."/>
            <person name="Daniel R."/>
        </authorList>
    </citation>
    <scope>NUCLEOTIDE SEQUENCE [LARGE SCALE GENOMIC DNA]</scope>
    <source>
        <strain evidence="1 2">DSM 2767</strain>
    </source>
</reference>
<dbReference type="STRING" id="1121326.CLMAG_28050"/>